<keyword evidence="2" id="KW-1133">Transmembrane helix</keyword>
<dbReference type="EMBL" id="UYRV01004694">
    <property type="protein sequence ID" value="VDK51805.1"/>
    <property type="molecule type" value="Genomic_DNA"/>
</dbReference>
<dbReference type="InterPro" id="IPR001507">
    <property type="entry name" value="ZP_dom"/>
</dbReference>
<evidence type="ECO:0000256" key="1">
    <source>
        <dbReference type="ARBA" id="ARBA00022729"/>
    </source>
</evidence>
<evidence type="ECO:0000259" key="3">
    <source>
        <dbReference type="PROSITE" id="PS51034"/>
    </source>
</evidence>
<keyword evidence="5" id="KW-1185">Reference proteome</keyword>
<proteinExistence type="predicted"/>
<keyword evidence="1" id="KW-0732">Signal</keyword>
<dbReference type="OrthoDB" id="5866735at2759"/>
<keyword evidence="2" id="KW-0812">Transmembrane</keyword>
<organism evidence="4 5">
    <name type="scientific">Cylicostephanus goldi</name>
    <name type="common">Nematode worm</name>
    <dbReference type="NCBI Taxonomy" id="71465"/>
    <lineage>
        <taxon>Eukaryota</taxon>
        <taxon>Metazoa</taxon>
        <taxon>Ecdysozoa</taxon>
        <taxon>Nematoda</taxon>
        <taxon>Chromadorea</taxon>
        <taxon>Rhabditida</taxon>
        <taxon>Rhabditina</taxon>
        <taxon>Rhabditomorpha</taxon>
        <taxon>Strongyloidea</taxon>
        <taxon>Strongylidae</taxon>
        <taxon>Cylicostephanus</taxon>
    </lineage>
</organism>
<dbReference type="PROSITE" id="PS51034">
    <property type="entry name" value="ZP_2"/>
    <property type="match status" value="1"/>
</dbReference>
<reference evidence="4 5" key="1">
    <citation type="submission" date="2018-11" db="EMBL/GenBank/DDBJ databases">
        <authorList>
            <consortium name="Pathogen Informatics"/>
        </authorList>
    </citation>
    <scope>NUCLEOTIDE SEQUENCE [LARGE SCALE GENOMIC DNA]</scope>
</reference>
<dbReference type="Proteomes" id="UP000271889">
    <property type="component" value="Unassembled WGS sequence"/>
</dbReference>
<sequence>MCSLRCSLDESILPHPTYDLQKGLVYTPSKAFRFTKSRRVHFNCMLSVCHKNDEDCMREIPPRCSRIRKRQLSSSEISVEERLEQIRAQMNAMNNLSNNLGFDELIFEDSEVRGSENVVSRPLLINDEDEFEQQGFSPQPCLPSNYVHWIYALLITNVLSILVAVLACSNLLKNYFAIDIVTTRHKYRCAT</sequence>
<dbReference type="PANTHER" id="PTHR22907">
    <property type="entry name" value="GH04558P"/>
    <property type="match status" value="1"/>
</dbReference>
<keyword evidence="2" id="KW-0472">Membrane</keyword>
<feature type="transmembrane region" description="Helical" evidence="2">
    <location>
        <begin position="146"/>
        <end position="168"/>
    </location>
</feature>
<accession>A0A3P6RDK8</accession>
<dbReference type="PANTHER" id="PTHR22907:SF14">
    <property type="entry name" value="ZP DOMAIN-CONTAINING PROTEIN"/>
    <property type="match status" value="1"/>
</dbReference>
<gene>
    <name evidence="4" type="ORF">CGOC_LOCUS2167</name>
</gene>
<name>A0A3P6RDK8_CYLGO</name>
<evidence type="ECO:0000313" key="4">
    <source>
        <dbReference type="EMBL" id="VDK51805.1"/>
    </source>
</evidence>
<feature type="domain" description="ZP" evidence="3">
    <location>
        <begin position="1"/>
        <end position="63"/>
    </location>
</feature>
<dbReference type="InterPro" id="IPR051962">
    <property type="entry name" value="Cuticlin"/>
</dbReference>
<protein>
    <recommendedName>
        <fullName evidence="3">ZP domain-containing protein</fullName>
    </recommendedName>
</protein>
<evidence type="ECO:0000313" key="5">
    <source>
        <dbReference type="Proteomes" id="UP000271889"/>
    </source>
</evidence>
<evidence type="ECO:0000256" key="2">
    <source>
        <dbReference type="SAM" id="Phobius"/>
    </source>
</evidence>
<dbReference type="AlphaFoldDB" id="A0A3P6RDK8"/>